<protein>
    <submittedName>
        <fullName evidence="1">Uncharacterized protein</fullName>
    </submittedName>
</protein>
<sequence length="90" mass="9995">MHSLDVDLRSRDPDGISSRVHLVNDRVKGNGRRIIGHTEQLALWIGRGLDDTWHNREELLQAGCSLRAILVEDGEVHPQKLRGPRNAGGG</sequence>
<organism evidence="1 2">
    <name type="scientific">Dictyobacter aurantiacus</name>
    <dbReference type="NCBI Taxonomy" id="1936993"/>
    <lineage>
        <taxon>Bacteria</taxon>
        <taxon>Bacillati</taxon>
        <taxon>Chloroflexota</taxon>
        <taxon>Ktedonobacteria</taxon>
        <taxon>Ktedonobacterales</taxon>
        <taxon>Dictyobacteraceae</taxon>
        <taxon>Dictyobacter</taxon>
    </lineage>
</organism>
<reference evidence="2" key="1">
    <citation type="submission" date="2018-12" db="EMBL/GenBank/DDBJ databases">
        <title>Tengunoibacter tsumagoiensis gen. nov., sp. nov., Dictyobacter kobayashii sp. nov., D. alpinus sp. nov., and D. joshuensis sp. nov. and description of Dictyobacteraceae fam. nov. within the order Ktedonobacterales isolated from Tengu-no-mugimeshi.</title>
        <authorList>
            <person name="Wang C.M."/>
            <person name="Zheng Y."/>
            <person name="Sakai Y."/>
            <person name="Toyoda A."/>
            <person name="Minakuchi Y."/>
            <person name="Abe K."/>
            <person name="Yokota A."/>
            <person name="Yabe S."/>
        </authorList>
    </citation>
    <scope>NUCLEOTIDE SEQUENCE [LARGE SCALE GENOMIC DNA]</scope>
    <source>
        <strain evidence="2">S-27</strain>
    </source>
</reference>
<comment type="caution">
    <text evidence="1">The sequence shown here is derived from an EMBL/GenBank/DDBJ whole genome shotgun (WGS) entry which is preliminary data.</text>
</comment>
<evidence type="ECO:0000313" key="2">
    <source>
        <dbReference type="Proteomes" id="UP000287224"/>
    </source>
</evidence>
<dbReference type="Proteomes" id="UP000287224">
    <property type="component" value="Unassembled WGS sequence"/>
</dbReference>
<dbReference type="AlphaFoldDB" id="A0A401Z9P3"/>
<gene>
    <name evidence="1" type="ORF">KDAU_08570</name>
</gene>
<evidence type="ECO:0000313" key="1">
    <source>
        <dbReference type="EMBL" id="GCE03528.1"/>
    </source>
</evidence>
<accession>A0A401Z9P3</accession>
<keyword evidence="2" id="KW-1185">Reference proteome</keyword>
<proteinExistence type="predicted"/>
<name>A0A401Z9P3_9CHLR</name>
<dbReference type="EMBL" id="BIFQ01000001">
    <property type="protein sequence ID" value="GCE03528.1"/>
    <property type="molecule type" value="Genomic_DNA"/>
</dbReference>